<keyword evidence="3" id="KW-0472">Membrane</keyword>
<evidence type="ECO:0000259" key="5">
    <source>
        <dbReference type="Pfam" id="PF03958"/>
    </source>
</evidence>
<proteinExistence type="predicted"/>
<dbReference type="PANTHER" id="PTHR30332:SF24">
    <property type="entry name" value="SECRETIN GSPD-RELATED"/>
    <property type="match status" value="1"/>
</dbReference>
<evidence type="ECO:0000256" key="1">
    <source>
        <dbReference type="ARBA" id="ARBA00004370"/>
    </source>
</evidence>
<dbReference type="GO" id="GO:0009306">
    <property type="term" value="P:protein secretion"/>
    <property type="evidence" value="ECO:0007669"/>
    <property type="project" value="TreeGrafter"/>
</dbReference>
<evidence type="ECO:0000256" key="2">
    <source>
        <dbReference type="ARBA" id="ARBA00022729"/>
    </source>
</evidence>
<protein>
    <recommendedName>
        <fullName evidence="5">NolW-like domain-containing protein</fullName>
    </recommendedName>
</protein>
<feature type="region of interest" description="Disordered" evidence="4">
    <location>
        <begin position="743"/>
        <end position="779"/>
    </location>
</feature>
<feature type="region of interest" description="Disordered" evidence="4">
    <location>
        <begin position="653"/>
        <end position="690"/>
    </location>
</feature>
<evidence type="ECO:0000256" key="3">
    <source>
        <dbReference type="ARBA" id="ARBA00023136"/>
    </source>
</evidence>
<feature type="domain" description="NolW-like" evidence="5">
    <location>
        <begin position="822"/>
        <end position="924"/>
    </location>
</feature>
<dbReference type="Pfam" id="PF03958">
    <property type="entry name" value="Secretin_N"/>
    <property type="match status" value="2"/>
</dbReference>
<gene>
    <name evidence="6" type="ORF">C5Y93_29665</name>
</gene>
<dbReference type="AlphaFoldDB" id="A0A2S8GDF8"/>
<evidence type="ECO:0000256" key="4">
    <source>
        <dbReference type="SAM" id="MobiDB-lite"/>
    </source>
</evidence>
<feature type="domain" description="NolW-like" evidence="5">
    <location>
        <begin position="937"/>
        <end position="1039"/>
    </location>
</feature>
<keyword evidence="2" id="KW-0732">Signal</keyword>
<sequence>MPATLIFRFQSTRGILLAAIIAMGALLVPIHDLHAADPTYVGILAKALEEDVAAELEISDETFMKLRELAYEREKAAVDLAMDLRGATPQQQKAKLAPFVAESERLAYELLSEQQRLKLKQLQLRNAGLSMVLDPTIAGQLNLADWQKAQLKDRLDTAQRLGSGSREMAEFERFANTLLSESQKAKWEELVGISDSAETIPSDKVIPPPQEEAEALTAAASQSAADTGPLRFSFRYQPWIDVLDWFAEQADLSLVMDTPPPGTFNYTDGKEYSPAEALDLLNSILLTKGYTLVRREKMLFVINVEDTIPPHLVKTVEMDELENRGEYELVGVLFDLKKMTATEAEAEITKLVGPQGSVVALEQSQQVFVRETAGRLRTIRDMIQAVENPFGNEVTVVETKSLMAEEILTVVRQLLGFEEGSNTAEDGSLRIATDTLGTKIFLTGKKSSVEKAEKLIAQVDVPGGGLGTSPQDQLQLDTYALGSLNPETTLQVMQTLLAGNPDVRVTTDMNTGTLIVLGRGSEQATVRATLDQLQRESKQVEVIQLQSLDPQMAVLSINKLFGASGDQPNRNAPIIDADPLSGQLLIRGTGDQIAQIKGMLQKMGEDPDAALTSTTGRGNIRSIPLSGSAAERLMGELELLWPTVSTNRIRVVRPSSVPGNRESPRRPQIENPNTTKSPFDEADLPRPPIDAEARAGNGELFHFVDFAQEATEDNSVAGTPVEEEAARDSAISKPAAPIITDAQAPASLPGVGPTNAPNQTRPMSPSEIQPKTASGTSLPDDIVVMMGPRGLIIASDDQEALDKLEALIETLSARYSSSSDYSVYYLKYLKADVGAAMLKSVLTGVVPTDDGGGSLMGDIASEMLGGGGGLMGSLMGLGGSSTGTSLTGGSLSIIPDMRLNALYVQASMEDLDRIDQLLKIMDQPHSPENVETKRQPRMIPVLYTNAQDIASIVQQVYADRIAATGGGNQQQRQPSPEDLIRALRGGRGGRDGGGGGGAQSEPEKMTIGVDTRSNSLVVSAPDPLFEEVRSLVEQLDLAGDDTNQTMQAVRVKSNPETIQKALQTLTGQAVTVNSSSSSSSTNNSGGPPQGAPDADEIRRRMEMFQRMREGMQRGGGGDRGGPPGGGGRGGFGGGGGPPGGGRGGFGGGRGGGGRGGR</sequence>
<dbReference type="Gene3D" id="3.30.1370.120">
    <property type="match status" value="3"/>
</dbReference>
<dbReference type="EMBL" id="PUHZ01000025">
    <property type="protein sequence ID" value="PQO42495.1"/>
    <property type="molecule type" value="Genomic_DNA"/>
</dbReference>
<dbReference type="InterPro" id="IPR005644">
    <property type="entry name" value="NolW-like"/>
</dbReference>
<dbReference type="InterPro" id="IPR050810">
    <property type="entry name" value="Bact_Secretion_Sys_Channel"/>
</dbReference>
<name>A0A2S8GDF8_9BACT</name>
<dbReference type="GO" id="GO:0016020">
    <property type="term" value="C:membrane"/>
    <property type="evidence" value="ECO:0007669"/>
    <property type="project" value="UniProtKB-SubCell"/>
</dbReference>
<dbReference type="Proteomes" id="UP000237819">
    <property type="component" value="Unassembled WGS sequence"/>
</dbReference>
<dbReference type="InterPro" id="IPR038591">
    <property type="entry name" value="NolW-like_sf"/>
</dbReference>
<feature type="compositionally biased region" description="Polar residues" evidence="4">
    <location>
        <begin position="755"/>
        <end position="777"/>
    </location>
</feature>
<evidence type="ECO:0000313" key="7">
    <source>
        <dbReference type="Proteomes" id="UP000237819"/>
    </source>
</evidence>
<dbReference type="GO" id="GO:0015627">
    <property type="term" value="C:type II protein secretion system complex"/>
    <property type="evidence" value="ECO:0007669"/>
    <property type="project" value="TreeGrafter"/>
</dbReference>
<organism evidence="6 7">
    <name type="scientific">Blastopirellula marina</name>
    <dbReference type="NCBI Taxonomy" id="124"/>
    <lineage>
        <taxon>Bacteria</taxon>
        <taxon>Pseudomonadati</taxon>
        <taxon>Planctomycetota</taxon>
        <taxon>Planctomycetia</taxon>
        <taxon>Pirellulales</taxon>
        <taxon>Pirellulaceae</taxon>
        <taxon>Blastopirellula</taxon>
    </lineage>
</organism>
<feature type="region of interest" description="Disordered" evidence="4">
    <location>
        <begin position="983"/>
        <end position="1010"/>
    </location>
</feature>
<feature type="region of interest" description="Disordered" evidence="4">
    <location>
        <begin position="1109"/>
        <end position="1157"/>
    </location>
</feature>
<comment type="subcellular location">
    <subcellularLocation>
        <location evidence="1">Membrane</location>
    </subcellularLocation>
</comment>
<feature type="compositionally biased region" description="Low complexity" evidence="4">
    <location>
        <begin position="1070"/>
        <end position="1084"/>
    </location>
</feature>
<reference evidence="6 7" key="1">
    <citation type="submission" date="2018-02" db="EMBL/GenBank/DDBJ databases">
        <title>Comparative genomes isolates from brazilian mangrove.</title>
        <authorList>
            <person name="Araujo J.E."/>
            <person name="Taketani R.G."/>
            <person name="Silva M.C.P."/>
            <person name="Loureco M.V."/>
            <person name="Andreote F.D."/>
        </authorList>
    </citation>
    <scope>NUCLEOTIDE SEQUENCE [LARGE SCALE GENOMIC DNA]</scope>
    <source>
        <strain evidence="6 7">Nap-Phe MGV</strain>
    </source>
</reference>
<accession>A0A2S8GDF8</accession>
<feature type="compositionally biased region" description="Gly residues" evidence="4">
    <location>
        <begin position="1112"/>
        <end position="1157"/>
    </location>
</feature>
<dbReference type="PANTHER" id="PTHR30332">
    <property type="entry name" value="PROBABLE GENERAL SECRETION PATHWAY PROTEIN D"/>
    <property type="match status" value="1"/>
</dbReference>
<comment type="caution">
    <text evidence="6">The sequence shown here is derived from an EMBL/GenBank/DDBJ whole genome shotgun (WGS) entry which is preliminary data.</text>
</comment>
<feature type="region of interest" description="Disordered" evidence="4">
    <location>
        <begin position="1069"/>
        <end position="1095"/>
    </location>
</feature>
<evidence type="ECO:0000313" key="6">
    <source>
        <dbReference type="EMBL" id="PQO42495.1"/>
    </source>
</evidence>